<dbReference type="Pfam" id="PF03466">
    <property type="entry name" value="LysR_substrate"/>
    <property type="match status" value="1"/>
</dbReference>
<dbReference type="Gene3D" id="3.40.190.290">
    <property type="match status" value="1"/>
</dbReference>
<dbReference type="STRING" id="1612202.SAMN05421734_102312"/>
<dbReference type="InterPro" id="IPR005119">
    <property type="entry name" value="LysR_subst-bd"/>
</dbReference>
<dbReference type="GO" id="GO:0003677">
    <property type="term" value="F:DNA binding"/>
    <property type="evidence" value="ECO:0007669"/>
    <property type="project" value="UniProtKB-KW"/>
</dbReference>
<dbReference type="PANTHER" id="PTHR30346:SF28">
    <property type="entry name" value="HTH-TYPE TRANSCRIPTIONAL REGULATOR CYNR"/>
    <property type="match status" value="1"/>
</dbReference>
<evidence type="ECO:0000259" key="5">
    <source>
        <dbReference type="PROSITE" id="PS50931"/>
    </source>
</evidence>
<dbReference type="InterPro" id="IPR000847">
    <property type="entry name" value="LysR_HTH_N"/>
</dbReference>
<reference evidence="7" key="1">
    <citation type="submission" date="2016-09" db="EMBL/GenBank/DDBJ databases">
        <authorList>
            <person name="Varghese N."/>
            <person name="Submissions S."/>
        </authorList>
    </citation>
    <scope>NUCLEOTIDE SEQUENCE [LARGE SCALE GENOMIC DNA]</scope>
    <source>
        <strain evidence="7">S5</strain>
    </source>
</reference>
<dbReference type="Pfam" id="PF00126">
    <property type="entry name" value="HTH_1"/>
    <property type="match status" value="1"/>
</dbReference>
<keyword evidence="3" id="KW-0238">DNA-binding</keyword>
<dbReference type="PRINTS" id="PR00039">
    <property type="entry name" value="HTHLYSR"/>
</dbReference>
<proteinExistence type="inferred from homology"/>
<dbReference type="GO" id="GO:0003700">
    <property type="term" value="F:DNA-binding transcription factor activity"/>
    <property type="evidence" value="ECO:0007669"/>
    <property type="project" value="InterPro"/>
</dbReference>
<keyword evidence="4" id="KW-0804">Transcription</keyword>
<dbReference type="FunFam" id="1.10.10.10:FF:000001">
    <property type="entry name" value="LysR family transcriptional regulator"/>
    <property type="match status" value="1"/>
</dbReference>
<evidence type="ECO:0000256" key="3">
    <source>
        <dbReference type="ARBA" id="ARBA00023125"/>
    </source>
</evidence>
<dbReference type="Proteomes" id="UP000242949">
    <property type="component" value="Unassembled WGS sequence"/>
</dbReference>
<dbReference type="Gene3D" id="1.10.10.10">
    <property type="entry name" value="Winged helix-like DNA-binding domain superfamily/Winged helix DNA-binding domain"/>
    <property type="match status" value="1"/>
</dbReference>
<sequence length="303" mass="34396">MEFRQLKYFIEVAEREHVSEAAAQLHVAQSAISRQIANLESELGVQLFEREGRNVKLLPIGKIFLTHAREAMKAIEYAKKQMDEYIDPERGSIKIGFPTSLASSLLPHLLADFKEAFPNIHFQLRQGSYHFLIDSIKDRELDIAFLGPVVTDDPNINGDILFQEKMFLLTPNNHRLSKRKSVYLTELKDEDFVLFPEGYIFEKLVVDACHSVGFGPHVMTEGEDLDAVKGMVAAGIGLTILPESAIGQLQSNYTVKIPISSPDLKRSVGMITPRHRDLAPSEKVFYQFVIDYFTKHYPNQYPL</sequence>
<evidence type="ECO:0000256" key="1">
    <source>
        <dbReference type="ARBA" id="ARBA00009437"/>
    </source>
</evidence>
<dbReference type="PANTHER" id="PTHR30346">
    <property type="entry name" value="TRANSCRIPTIONAL DUAL REGULATOR HCAR-RELATED"/>
    <property type="match status" value="1"/>
</dbReference>
<dbReference type="SUPFAM" id="SSF53850">
    <property type="entry name" value="Periplasmic binding protein-like II"/>
    <property type="match status" value="1"/>
</dbReference>
<name>A0A1G6H6T3_9BACI</name>
<dbReference type="RefSeq" id="WP_090793331.1">
    <property type="nucleotide sequence ID" value="NZ_FMYI01000002.1"/>
</dbReference>
<evidence type="ECO:0000256" key="4">
    <source>
        <dbReference type="ARBA" id="ARBA00023163"/>
    </source>
</evidence>
<keyword evidence="7" id="KW-1185">Reference proteome</keyword>
<organism evidence="6 7">
    <name type="scientific">Pelagirhabdus alkalitolerans</name>
    <dbReference type="NCBI Taxonomy" id="1612202"/>
    <lineage>
        <taxon>Bacteria</taxon>
        <taxon>Bacillati</taxon>
        <taxon>Bacillota</taxon>
        <taxon>Bacilli</taxon>
        <taxon>Bacillales</taxon>
        <taxon>Bacillaceae</taxon>
        <taxon>Pelagirhabdus</taxon>
    </lineage>
</organism>
<dbReference type="InterPro" id="IPR036388">
    <property type="entry name" value="WH-like_DNA-bd_sf"/>
</dbReference>
<dbReference type="SUPFAM" id="SSF46785">
    <property type="entry name" value="Winged helix' DNA-binding domain"/>
    <property type="match status" value="1"/>
</dbReference>
<protein>
    <submittedName>
        <fullName evidence="6">LysR family transcriptional regulator, transcription activator of glutamate synthase operon</fullName>
    </submittedName>
</protein>
<dbReference type="EMBL" id="FMYI01000002">
    <property type="protein sequence ID" value="SDB89980.1"/>
    <property type="molecule type" value="Genomic_DNA"/>
</dbReference>
<evidence type="ECO:0000313" key="7">
    <source>
        <dbReference type="Proteomes" id="UP000242949"/>
    </source>
</evidence>
<comment type="similarity">
    <text evidence="1">Belongs to the LysR transcriptional regulatory family.</text>
</comment>
<keyword evidence="2" id="KW-0805">Transcription regulation</keyword>
<gene>
    <name evidence="6" type="ORF">SAMN05421734_102312</name>
</gene>
<dbReference type="InterPro" id="IPR036390">
    <property type="entry name" value="WH_DNA-bd_sf"/>
</dbReference>
<accession>A0A1G6H6T3</accession>
<dbReference type="CDD" id="cd08434">
    <property type="entry name" value="PBP2_GltC_like"/>
    <property type="match status" value="1"/>
</dbReference>
<feature type="domain" description="HTH lysR-type" evidence="5">
    <location>
        <begin position="1"/>
        <end position="58"/>
    </location>
</feature>
<dbReference type="AlphaFoldDB" id="A0A1G6H6T3"/>
<dbReference type="PROSITE" id="PS50931">
    <property type="entry name" value="HTH_LYSR"/>
    <property type="match status" value="1"/>
</dbReference>
<dbReference type="GO" id="GO:0032993">
    <property type="term" value="C:protein-DNA complex"/>
    <property type="evidence" value="ECO:0007669"/>
    <property type="project" value="TreeGrafter"/>
</dbReference>
<evidence type="ECO:0000256" key="2">
    <source>
        <dbReference type="ARBA" id="ARBA00023015"/>
    </source>
</evidence>
<dbReference type="OrthoDB" id="9803735at2"/>
<evidence type="ECO:0000313" key="6">
    <source>
        <dbReference type="EMBL" id="SDB89980.1"/>
    </source>
</evidence>